<dbReference type="EMBL" id="MVGC01000182">
    <property type="protein sequence ID" value="RJE22167.1"/>
    <property type="molecule type" value="Genomic_DNA"/>
</dbReference>
<gene>
    <name evidence="1" type="ORF">PHISCL_05487</name>
</gene>
<dbReference type="OrthoDB" id="4777915at2759"/>
<name>A0A3A2ZLA9_9EURO</name>
<reference evidence="2" key="1">
    <citation type="submission" date="2017-02" db="EMBL/GenBank/DDBJ databases">
        <authorList>
            <person name="Tafer H."/>
            <person name="Lopandic K."/>
        </authorList>
    </citation>
    <scope>NUCLEOTIDE SEQUENCE [LARGE SCALE GENOMIC DNA]</scope>
    <source>
        <strain evidence="2">CBS 366.77</strain>
    </source>
</reference>
<accession>A0A3A2ZLA9</accession>
<comment type="caution">
    <text evidence="1">The sequence shown here is derived from an EMBL/GenBank/DDBJ whole genome shotgun (WGS) entry which is preliminary data.</text>
</comment>
<keyword evidence="2" id="KW-1185">Reference proteome</keyword>
<sequence>MSNMSNMSELGNNPVAPWETLEPLFDKAITNPNEVTQNEKHQILEWPSRETMEENVSKYLHRTVDGLFQTACNDPDALTYPDCRLIDDDFCIMRLWDASGRQESKWHREEASPSLKAKWEQARAAVLSTEEARTLENVNRVIYFKTKAYKQPITEADERARKLPTPWVQRIIHQRGERSWGYIIYCFSDEDKPGGWAGFAVSFARLLMRRPFSPSGGGNEIRDSKVADFVDFEGSENEVNRLRDEFRRRRERGLRPGVLQNVFLFATIECRESYKEIMGPWVWAIDPDWSSGPDEDGFDGHVSVMCGATL</sequence>
<dbReference type="AlphaFoldDB" id="A0A3A2ZLA9"/>
<evidence type="ECO:0000313" key="2">
    <source>
        <dbReference type="Proteomes" id="UP000266188"/>
    </source>
</evidence>
<organism evidence="1 2">
    <name type="scientific">Aspergillus sclerotialis</name>
    <dbReference type="NCBI Taxonomy" id="2070753"/>
    <lineage>
        <taxon>Eukaryota</taxon>
        <taxon>Fungi</taxon>
        <taxon>Dikarya</taxon>
        <taxon>Ascomycota</taxon>
        <taxon>Pezizomycotina</taxon>
        <taxon>Eurotiomycetes</taxon>
        <taxon>Eurotiomycetidae</taxon>
        <taxon>Eurotiales</taxon>
        <taxon>Aspergillaceae</taxon>
        <taxon>Aspergillus</taxon>
        <taxon>Aspergillus subgen. Polypaecilum</taxon>
    </lineage>
</organism>
<proteinExistence type="predicted"/>
<evidence type="ECO:0000313" key="1">
    <source>
        <dbReference type="EMBL" id="RJE22167.1"/>
    </source>
</evidence>
<dbReference type="Proteomes" id="UP000266188">
    <property type="component" value="Unassembled WGS sequence"/>
</dbReference>
<protein>
    <submittedName>
        <fullName evidence="1">Uncharacterized protein</fullName>
    </submittedName>
</protein>